<dbReference type="Pfam" id="PF13302">
    <property type="entry name" value="Acetyltransf_3"/>
    <property type="match status" value="1"/>
</dbReference>
<evidence type="ECO:0000313" key="3">
    <source>
        <dbReference type="Proteomes" id="UP001596203"/>
    </source>
</evidence>
<dbReference type="PANTHER" id="PTHR43441">
    <property type="entry name" value="RIBOSOMAL-PROTEIN-SERINE ACETYLTRANSFERASE"/>
    <property type="match status" value="1"/>
</dbReference>
<dbReference type="EC" id="2.3.-.-" evidence="2"/>
<organism evidence="2 3">
    <name type="scientific">Plantactinospora solaniradicis</name>
    <dbReference type="NCBI Taxonomy" id="1723736"/>
    <lineage>
        <taxon>Bacteria</taxon>
        <taxon>Bacillati</taxon>
        <taxon>Actinomycetota</taxon>
        <taxon>Actinomycetes</taxon>
        <taxon>Micromonosporales</taxon>
        <taxon>Micromonosporaceae</taxon>
        <taxon>Plantactinospora</taxon>
    </lineage>
</organism>
<comment type="caution">
    <text evidence="2">The sequence shown here is derived from an EMBL/GenBank/DDBJ whole genome shotgun (WGS) entry which is preliminary data.</text>
</comment>
<gene>
    <name evidence="2" type="ORF">ACFP2T_35380</name>
</gene>
<dbReference type="EMBL" id="JBHSPR010000043">
    <property type="protein sequence ID" value="MFC6021438.1"/>
    <property type="molecule type" value="Genomic_DNA"/>
</dbReference>
<dbReference type="RefSeq" id="WP_377429610.1">
    <property type="nucleotide sequence ID" value="NZ_JBHSPR010000043.1"/>
</dbReference>
<feature type="domain" description="N-acetyltransferase" evidence="1">
    <location>
        <begin position="53"/>
        <end position="218"/>
    </location>
</feature>
<feature type="non-terminal residue" evidence="2">
    <location>
        <position position="1"/>
    </location>
</feature>
<dbReference type="PROSITE" id="PS51186">
    <property type="entry name" value="GNAT"/>
    <property type="match status" value="1"/>
</dbReference>
<evidence type="ECO:0000313" key="2">
    <source>
        <dbReference type="EMBL" id="MFC6021438.1"/>
    </source>
</evidence>
<protein>
    <submittedName>
        <fullName evidence="2">GNAT family N-acetyltransferase</fullName>
        <ecNumber evidence="2">2.3.-.-</ecNumber>
    </submittedName>
</protein>
<dbReference type="InterPro" id="IPR051908">
    <property type="entry name" value="Ribosomal_N-acetyltransferase"/>
</dbReference>
<keyword evidence="2" id="KW-0012">Acyltransferase</keyword>
<sequence length="219" mass="24028">TAKNAMTNEVRQLIQTHREELITLLRDRDGGRQEDPPAQRDTVETIKISAPGLVLRPWRLDDAAEVLPALLEPAIALWNPPRPMVVDLKSAKTWLARRTDLSTGDHISLAVADPATGTLLGSVSLHSIRDGNASVGYWTVESARKRGVASRAVAAITEWGFLQRGLHRIELCHAVANPGSCGVAERAGYQLEGTLRESLRYGDGRRHDEHVHARLTSDS</sequence>
<dbReference type="Gene3D" id="3.40.630.30">
    <property type="match status" value="1"/>
</dbReference>
<dbReference type="SUPFAM" id="SSF55729">
    <property type="entry name" value="Acyl-CoA N-acyltransferases (Nat)"/>
    <property type="match status" value="1"/>
</dbReference>
<evidence type="ECO:0000259" key="1">
    <source>
        <dbReference type="PROSITE" id="PS51186"/>
    </source>
</evidence>
<reference evidence="3" key="1">
    <citation type="journal article" date="2019" name="Int. J. Syst. Evol. Microbiol.">
        <title>The Global Catalogue of Microorganisms (GCM) 10K type strain sequencing project: providing services to taxonomists for standard genome sequencing and annotation.</title>
        <authorList>
            <consortium name="The Broad Institute Genomics Platform"/>
            <consortium name="The Broad Institute Genome Sequencing Center for Infectious Disease"/>
            <person name="Wu L."/>
            <person name="Ma J."/>
        </authorList>
    </citation>
    <scope>NUCLEOTIDE SEQUENCE [LARGE SCALE GENOMIC DNA]</scope>
    <source>
        <strain evidence="3">ZS-35-S2</strain>
    </source>
</reference>
<dbReference type="InterPro" id="IPR016181">
    <property type="entry name" value="Acyl_CoA_acyltransferase"/>
</dbReference>
<dbReference type="Proteomes" id="UP001596203">
    <property type="component" value="Unassembled WGS sequence"/>
</dbReference>
<name>A0ABW1KKU1_9ACTN</name>
<dbReference type="PANTHER" id="PTHR43441:SF10">
    <property type="entry name" value="ACETYLTRANSFERASE"/>
    <property type="match status" value="1"/>
</dbReference>
<dbReference type="GO" id="GO:0016746">
    <property type="term" value="F:acyltransferase activity"/>
    <property type="evidence" value="ECO:0007669"/>
    <property type="project" value="UniProtKB-KW"/>
</dbReference>
<keyword evidence="3" id="KW-1185">Reference proteome</keyword>
<dbReference type="InterPro" id="IPR000182">
    <property type="entry name" value="GNAT_dom"/>
</dbReference>
<proteinExistence type="predicted"/>
<keyword evidence="2" id="KW-0808">Transferase</keyword>
<accession>A0ABW1KKU1</accession>